<evidence type="ECO:0000256" key="8">
    <source>
        <dbReference type="ARBA" id="ARBA00023242"/>
    </source>
</evidence>
<evidence type="ECO:0000259" key="13">
    <source>
        <dbReference type="SMART" id="SM00562"/>
    </source>
</evidence>
<dbReference type="InterPro" id="IPR000850">
    <property type="entry name" value="Adenylat/UMP-CMP_kin"/>
</dbReference>
<evidence type="ECO:0000256" key="5">
    <source>
        <dbReference type="ARBA" id="ARBA00022777"/>
    </source>
</evidence>
<comment type="similarity">
    <text evidence="1 10">Belongs to the NDK family.</text>
</comment>
<evidence type="ECO:0000256" key="1">
    <source>
        <dbReference type="ARBA" id="ARBA00008142"/>
    </source>
</evidence>
<dbReference type="GO" id="GO:0019205">
    <property type="term" value="F:nucleobase-containing compound kinase activity"/>
    <property type="evidence" value="ECO:0007669"/>
    <property type="project" value="InterPro"/>
</dbReference>
<dbReference type="NCBIfam" id="TIGR01359">
    <property type="entry name" value="UMP_CMP_kin_fam"/>
    <property type="match status" value="1"/>
</dbReference>
<feature type="binding site" evidence="10">
    <location>
        <position position="280"/>
    </location>
    <ligand>
        <name>ATP</name>
        <dbReference type="ChEBI" id="CHEBI:30616"/>
    </ligand>
</feature>
<evidence type="ECO:0000256" key="3">
    <source>
        <dbReference type="ARBA" id="ARBA00022679"/>
    </source>
</evidence>
<dbReference type="GO" id="GO:0006221">
    <property type="term" value="P:pyrimidine nucleotide biosynthetic process"/>
    <property type="evidence" value="ECO:0007669"/>
    <property type="project" value="UniProtKB-KW"/>
</dbReference>
<dbReference type="GO" id="GO:0016776">
    <property type="term" value="F:phosphotransferase activity, phosphate group as acceptor"/>
    <property type="evidence" value="ECO:0007669"/>
    <property type="project" value="InterPro"/>
</dbReference>
<keyword evidence="2" id="KW-0963">Cytoplasm</keyword>
<dbReference type="InParanoid" id="D7G4L5"/>
<feature type="binding site" evidence="10">
    <location>
        <position position="289"/>
    </location>
    <ligand>
        <name>ATP</name>
        <dbReference type="ChEBI" id="CHEBI:30616"/>
    </ligand>
</feature>
<dbReference type="SUPFAM" id="SSF52540">
    <property type="entry name" value="P-loop containing nucleoside triphosphate hydrolases"/>
    <property type="match status" value="1"/>
</dbReference>
<dbReference type="InterPro" id="IPR034907">
    <property type="entry name" value="NDK-like_dom"/>
</dbReference>
<keyword evidence="3 11" id="KW-0808">Transferase</keyword>
<dbReference type="InterPro" id="IPR006266">
    <property type="entry name" value="UMP_CMP_kinase"/>
</dbReference>
<feature type="binding site" evidence="10">
    <location>
        <position position="310"/>
    </location>
    <ligand>
        <name>ATP</name>
        <dbReference type="ChEBI" id="CHEBI:30616"/>
    </ligand>
</feature>
<dbReference type="eggNOG" id="KOG3079">
    <property type="taxonomic scope" value="Eukaryota"/>
</dbReference>
<dbReference type="eggNOG" id="KOG0888">
    <property type="taxonomic scope" value="Eukaryota"/>
</dbReference>
<evidence type="ECO:0000256" key="4">
    <source>
        <dbReference type="ARBA" id="ARBA00022741"/>
    </source>
</evidence>
<dbReference type="SUPFAM" id="SSF54919">
    <property type="entry name" value="Nucleoside diphosphate kinase, NDK"/>
    <property type="match status" value="1"/>
</dbReference>
<dbReference type="PROSITE" id="PS00113">
    <property type="entry name" value="ADENYLATE_KINASE"/>
    <property type="match status" value="1"/>
</dbReference>
<dbReference type="InterPro" id="IPR033690">
    <property type="entry name" value="Adenylat_kinase_CS"/>
</dbReference>
<evidence type="ECO:0000256" key="12">
    <source>
        <dbReference type="SAM" id="MobiDB-lite"/>
    </source>
</evidence>
<feature type="binding site" evidence="10">
    <location>
        <position position="205"/>
    </location>
    <ligand>
        <name>ATP</name>
        <dbReference type="ChEBI" id="CHEBI:30616"/>
    </ligand>
</feature>
<evidence type="ECO:0000313" key="15">
    <source>
        <dbReference type="Proteomes" id="UP000002630"/>
    </source>
</evidence>
<keyword evidence="6" id="KW-0067">ATP-binding</keyword>
<reference evidence="14 15" key="1">
    <citation type="journal article" date="2010" name="Nature">
        <title>The Ectocarpus genome and the independent evolution of multicellularity in brown algae.</title>
        <authorList>
            <person name="Cock J.M."/>
            <person name="Sterck L."/>
            <person name="Rouze P."/>
            <person name="Scornet D."/>
            <person name="Allen A.E."/>
            <person name="Amoutzias G."/>
            <person name="Anthouard V."/>
            <person name="Artiguenave F."/>
            <person name="Aury J.M."/>
            <person name="Badger J.H."/>
            <person name="Beszteri B."/>
            <person name="Billiau K."/>
            <person name="Bonnet E."/>
            <person name="Bothwell J.H."/>
            <person name="Bowler C."/>
            <person name="Boyen C."/>
            <person name="Brownlee C."/>
            <person name="Carrano C.J."/>
            <person name="Charrier B."/>
            <person name="Cho G.Y."/>
            <person name="Coelho S.M."/>
            <person name="Collen J."/>
            <person name="Corre E."/>
            <person name="Da Silva C."/>
            <person name="Delage L."/>
            <person name="Delaroque N."/>
            <person name="Dittami S.M."/>
            <person name="Doulbeau S."/>
            <person name="Elias M."/>
            <person name="Farnham G."/>
            <person name="Gachon C.M."/>
            <person name="Gschloessl B."/>
            <person name="Heesch S."/>
            <person name="Jabbari K."/>
            <person name="Jubin C."/>
            <person name="Kawai H."/>
            <person name="Kimura K."/>
            <person name="Kloareg B."/>
            <person name="Kupper F.C."/>
            <person name="Lang D."/>
            <person name="Le Bail A."/>
            <person name="Leblanc C."/>
            <person name="Lerouge P."/>
            <person name="Lohr M."/>
            <person name="Lopez P.J."/>
            <person name="Martens C."/>
            <person name="Maumus F."/>
            <person name="Michel G."/>
            <person name="Miranda-Saavedra D."/>
            <person name="Morales J."/>
            <person name="Moreau H."/>
            <person name="Motomura T."/>
            <person name="Nagasato C."/>
            <person name="Napoli C.A."/>
            <person name="Nelson D.R."/>
            <person name="Nyvall-Collen P."/>
            <person name="Peters A.F."/>
            <person name="Pommier C."/>
            <person name="Potin P."/>
            <person name="Poulain J."/>
            <person name="Quesneville H."/>
            <person name="Read B."/>
            <person name="Rensing S.A."/>
            <person name="Ritter A."/>
            <person name="Rousvoal S."/>
            <person name="Samanta M."/>
            <person name="Samson G."/>
            <person name="Schroeder D.C."/>
            <person name="Segurens B."/>
            <person name="Strittmatter M."/>
            <person name="Tonon T."/>
            <person name="Tregear J.W."/>
            <person name="Valentin K."/>
            <person name="von Dassow P."/>
            <person name="Yamagishi T."/>
            <person name="Van de Peer Y."/>
            <person name="Wincker P."/>
        </authorList>
    </citation>
    <scope>NUCLEOTIDE SEQUENCE [LARGE SCALE GENOMIC DNA]</scope>
    <source>
        <strain evidence="15">Ec32 / CCAP1310/4</strain>
    </source>
</reference>
<dbReference type="AlphaFoldDB" id="D7G4L5"/>
<evidence type="ECO:0000313" key="14">
    <source>
        <dbReference type="EMBL" id="CBJ48918.1"/>
    </source>
</evidence>
<feature type="binding site" evidence="10">
    <location>
        <position position="252"/>
    </location>
    <ligand>
        <name>ATP</name>
        <dbReference type="ChEBI" id="CHEBI:30616"/>
    </ligand>
</feature>
<gene>
    <name evidence="14" type="ORF">Esi_0057_0103</name>
</gene>
<sequence>MERNEVVFVLGGPGSGKGTHCARIAAEFGYTHLSTGDLLREEQKKESELATKIAECIRDGQLVPSSTMVALLKEAILNGDSKRFLLDGFPRSKDNLEAWFDAFSDEEIQVSFTLFLHCPKEELKKRLLERGETSGRADDNVETVLKRFDTFEKESLPVVEELRRLGMVRKVSTVPARELVAHRVRRYFKGCRLVDPVERTLALIKPDATGNTNEILNRVEQEGFVVVGKIEGRVWSQQDAATFYSEHSGKAFFDTLVDFMSSGPIVQLCLEKVGAIKAWRELAGPTNSTDAKTLEPSSIRALYGTCGTKNAVHGSDSFASALREINFCFDQAGEAAAVVAPAEETAPAGGAEQNINGRDGSVDGGYNEDGFAKEERTLALLKPGISELHSGEERLAKHSLKSRNKFGHEERSSCT</sequence>
<proteinExistence type="inferred from homology"/>
<dbReference type="EMBL" id="FN649760">
    <property type="protein sequence ID" value="CBJ48918.1"/>
    <property type="molecule type" value="Genomic_DNA"/>
</dbReference>
<dbReference type="SMART" id="SM00562">
    <property type="entry name" value="NDK"/>
    <property type="match status" value="1"/>
</dbReference>
<organism evidence="14 15">
    <name type="scientific">Ectocarpus siliculosus</name>
    <name type="common">Brown alga</name>
    <name type="synonym">Conferva siliculosa</name>
    <dbReference type="NCBI Taxonomy" id="2880"/>
    <lineage>
        <taxon>Eukaryota</taxon>
        <taxon>Sar</taxon>
        <taxon>Stramenopiles</taxon>
        <taxon>Ochrophyta</taxon>
        <taxon>PX clade</taxon>
        <taxon>Phaeophyceae</taxon>
        <taxon>Ectocarpales</taxon>
        <taxon>Ectocarpaceae</taxon>
        <taxon>Ectocarpus</taxon>
    </lineage>
</organism>
<comment type="similarity">
    <text evidence="11">Belongs to the adenylate kinase family.</text>
</comment>
<dbReference type="PROSITE" id="PS51374">
    <property type="entry name" value="NDPK_LIKE"/>
    <property type="match status" value="1"/>
</dbReference>
<feature type="region of interest" description="Disordered" evidence="12">
    <location>
        <begin position="346"/>
        <end position="369"/>
    </location>
</feature>
<dbReference type="Gene3D" id="3.30.70.141">
    <property type="entry name" value="Nucleoside diphosphate kinase-like domain"/>
    <property type="match status" value="1"/>
</dbReference>
<dbReference type="Proteomes" id="UP000002630">
    <property type="component" value="Unassembled WGS sequence"/>
</dbReference>
<evidence type="ECO:0000256" key="10">
    <source>
        <dbReference type="PROSITE-ProRule" id="PRU00706"/>
    </source>
</evidence>
<name>D7G4L5_ECTSI</name>
<feature type="region of interest" description="Disordered" evidence="12">
    <location>
        <begin position="391"/>
        <end position="415"/>
    </location>
</feature>
<dbReference type="GO" id="GO:0005524">
    <property type="term" value="F:ATP binding"/>
    <property type="evidence" value="ECO:0007669"/>
    <property type="project" value="UniProtKB-KW"/>
</dbReference>
<comment type="catalytic activity">
    <reaction evidence="9">
        <text>UMP + ATP = UDP + ADP</text>
        <dbReference type="Rhea" id="RHEA:24400"/>
        <dbReference type="ChEBI" id="CHEBI:30616"/>
        <dbReference type="ChEBI" id="CHEBI:57865"/>
        <dbReference type="ChEBI" id="CHEBI:58223"/>
        <dbReference type="ChEBI" id="CHEBI:456216"/>
        <dbReference type="EC" id="2.7.4.14"/>
    </reaction>
</comment>
<feature type="active site" description="Pros-phosphohistidine intermediate" evidence="10">
    <location>
        <position position="313"/>
    </location>
</feature>
<keyword evidence="4" id="KW-0547">Nucleotide-binding</keyword>
<feature type="binding site" evidence="10">
    <location>
        <position position="300"/>
    </location>
    <ligand>
        <name>ATP</name>
        <dbReference type="ChEBI" id="CHEBI:30616"/>
    </ligand>
</feature>
<keyword evidence="8" id="KW-0539">Nucleus</keyword>
<dbReference type="GO" id="GO:0006207">
    <property type="term" value="P:'de novo' pyrimidine nucleobase biosynthetic process"/>
    <property type="evidence" value="ECO:0007669"/>
    <property type="project" value="InterPro"/>
</dbReference>
<dbReference type="Gene3D" id="3.40.50.300">
    <property type="entry name" value="P-loop containing nucleotide triphosphate hydrolases"/>
    <property type="match status" value="1"/>
</dbReference>
<dbReference type="Pfam" id="PF00406">
    <property type="entry name" value="ADK"/>
    <property type="match status" value="1"/>
</dbReference>
<dbReference type="InterPro" id="IPR036850">
    <property type="entry name" value="NDK-like_dom_sf"/>
</dbReference>
<dbReference type="Pfam" id="PF00334">
    <property type="entry name" value="NDK"/>
    <property type="match status" value="1"/>
</dbReference>
<dbReference type="STRING" id="2880.D7G4L5"/>
<feature type="domain" description="Nucleoside diphosphate kinase-like" evidence="13">
    <location>
        <begin position="197"/>
        <end position="336"/>
    </location>
</feature>
<dbReference type="PRINTS" id="PR00094">
    <property type="entry name" value="ADENYLTKNASE"/>
</dbReference>
<evidence type="ECO:0000256" key="11">
    <source>
        <dbReference type="RuleBase" id="RU003330"/>
    </source>
</evidence>
<dbReference type="PANTHER" id="PTHR46161:SF3">
    <property type="entry name" value="NUCLEOSIDE DIPHOSPHATE KINASE DDB_G0292928-RELATED"/>
    <property type="match status" value="1"/>
</dbReference>
<keyword evidence="5 11" id="KW-0418">Kinase</keyword>
<dbReference type="GO" id="GO:0009123">
    <property type="term" value="P:nucleoside monophosphate metabolic process"/>
    <property type="evidence" value="ECO:0007669"/>
    <property type="project" value="UniProtKB-ARBA"/>
</dbReference>
<dbReference type="HAMAP" id="MF_00235">
    <property type="entry name" value="Adenylate_kinase_Adk"/>
    <property type="match status" value="1"/>
</dbReference>
<dbReference type="CDD" id="cd01428">
    <property type="entry name" value="ADK"/>
    <property type="match status" value="1"/>
</dbReference>
<keyword evidence="15" id="KW-1185">Reference proteome</keyword>
<evidence type="ECO:0000256" key="7">
    <source>
        <dbReference type="ARBA" id="ARBA00022975"/>
    </source>
</evidence>
<dbReference type="InterPro" id="IPR027417">
    <property type="entry name" value="P-loop_NTPase"/>
</dbReference>
<keyword evidence="7" id="KW-0665">Pyrimidine biosynthesis</keyword>
<evidence type="ECO:0000256" key="9">
    <source>
        <dbReference type="ARBA" id="ARBA00048116"/>
    </source>
</evidence>
<feature type="compositionally biased region" description="Basic and acidic residues" evidence="12">
    <location>
        <begin position="406"/>
        <end position="415"/>
    </location>
</feature>
<dbReference type="OrthoDB" id="442176at2759"/>
<accession>D7G4L5</accession>
<protein>
    <recommendedName>
        <fullName evidence="13">Nucleoside diphosphate kinase-like domain-containing protein</fullName>
    </recommendedName>
</protein>
<dbReference type="PANTHER" id="PTHR46161">
    <property type="entry name" value="NUCLEOSIDE DIPHOSPHATE KINASE"/>
    <property type="match status" value="1"/>
</dbReference>
<evidence type="ECO:0000256" key="2">
    <source>
        <dbReference type="ARBA" id="ARBA00022490"/>
    </source>
</evidence>
<evidence type="ECO:0000256" key="6">
    <source>
        <dbReference type="ARBA" id="ARBA00022840"/>
    </source>
</evidence>